<feature type="transmembrane region" description="Helical" evidence="1">
    <location>
        <begin position="182"/>
        <end position="202"/>
    </location>
</feature>
<feature type="transmembrane region" description="Helical" evidence="1">
    <location>
        <begin position="100"/>
        <end position="119"/>
    </location>
</feature>
<feature type="domain" description="EamA" evidence="2">
    <location>
        <begin position="151"/>
        <end position="285"/>
    </location>
</feature>
<feature type="transmembrane region" description="Helical" evidence="1">
    <location>
        <begin position="47"/>
        <end position="63"/>
    </location>
</feature>
<gene>
    <name evidence="3" type="ORF">TPR58_00385</name>
</gene>
<keyword evidence="1" id="KW-0472">Membrane</keyword>
<keyword evidence="1" id="KW-0812">Transmembrane</keyword>
<dbReference type="InterPro" id="IPR000620">
    <property type="entry name" value="EamA_dom"/>
</dbReference>
<dbReference type="InterPro" id="IPR037185">
    <property type="entry name" value="EmrE-like"/>
</dbReference>
<organism evidence="3 4">
    <name type="scientific">Sphingomonas rustica</name>
    <dbReference type="NCBI Taxonomy" id="3103142"/>
    <lineage>
        <taxon>Bacteria</taxon>
        <taxon>Pseudomonadati</taxon>
        <taxon>Pseudomonadota</taxon>
        <taxon>Alphaproteobacteria</taxon>
        <taxon>Sphingomonadales</taxon>
        <taxon>Sphingomonadaceae</taxon>
        <taxon>Sphingomonas</taxon>
    </lineage>
</organism>
<evidence type="ECO:0000256" key="1">
    <source>
        <dbReference type="SAM" id="Phobius"/>
    </source>
</evidence>
<feature type="transmembrane region" description="Helical" evidence="1">
    <location>
        <begin position="268"/>
        <end position="286"/>
    </location>
</feature>
<feature type="transmembrane region" description="Helical" evidence="1">
    <location>
        <begin position="125"/>
        <end position="144"/>
    </location>
</feature>
<keyword evidence="1" id="KW-1133">Transmembrane helix</keyword>
<keyword evidence="4" id="KW-1185">Reference proteome</keyword>
<feature type="transmembrane region" description="Helical" evidence="1">
    <location>
        <begin position="156"/>
        <end position="176"/>
    </location>
</feature>
<evidence type="ECO:0000259" key="2">
    <source>
        <dbReference type="Pfam" id="PF00892"/>
    </source>
</evidence>
<accession>A0ABV0B1X3</accession>
<evidence type="ECO:0000313" key="3">
    <source>
        <dbReference type="EMBL" id="MEN3745604.1"/>
    </source>
</evidence>
<feature type="transmembrane region" description="Helical" evidence="1">
    <location>
        <begin position="214"/>
        <end position="235"/>
    </location>
</feature>
<protein>
    <submittedName>
        <fullName evidence="3">DMT family transporter</fullName>
    </submittedName>
</protein>
<evidence type="ECO:0000313" key="4">
    <source>
        <dbReference type="Proteomes" id="UP001427805"/>
    </source>
</evidence>
<name>A0ABV0B1X3_9SPHN</name>
<sequence length="287" mass="29517">MASSPVEAGRVSAELLAPAMMIASGSIHAVVNAILKSGRDKMTARSVIDGSSAILLLPALFFVPLPHGAWHWLGASALIHCIYLYALVRAFEASDMSAAYPILRGVAPLITAAVTVGVLGESASIGDLLGTALIGFAVLMMVAGKHIQAAGLGWSLATAAMIAAYTIVDAAGVRAAPTPTSYIVWLFVIAGIAVVSFFAVISRGAILQTARGQWRAGVIAGALSIVTYGLAMHAYALGPTAPLAALRETGMITALLISLFVLKERVGWLRAASVLGVMAGATLILTR</sequence>
<feature type="transmembrane region" description="Helical" evidence="1">
    <location>
        <begin position="15"/>
        <end position="35"/>
    </location>
</feature>
<comment type="caution">
    <text evidence="3">The sequence shown here is derived from an EMBL/GenBank/DDBJ whole genome shotgun (WGS) entry which is preliminary data.</text>
</comment>
<reference evidence="3 4" key="1">
    <citation type="submission" date="2024-05" db="EMBL/GenBank/DDBJ databases">
        <title>Sphingomonas sp. HF-S3 16S ribosomal RNA gene Genome sequencing and assembly.</title>
        <authorList>
            <person name="Lee H."/>
        </authorList>
    </citation>
    <scope>NUCLEOTIDE SEQUENCE [LARGE SCALE GENOMIC DNA]</scope>
    <source>
        <strain evidence="3 4">HF-S3</strain>
    </source>
</reference>
<dbReference type="EMBL" id="JBDIZK010000001">
    <property type="protein sequence ID" value="MEN3745604.1"/>
    <property type="molecule type" value="Genomic_DNA"/>
</dbReference>
<proteinExistence type="predicted"/>
<feature type="transmembrane region" description="Helical" evidence="1">
    <location>
        <begin position="69"/>
        <end position="88"/>
    </location>
</feature>
<dbReference type="RefSeq" id="WP_346244617.1">
    <property type="nucleotide sequence ID" value="NZ_JBDIZK010000001.1"/>
</dbReference>
<dbReference type="SUPFAM" id="SSF103481">
    <property type="entry name" value="Multidrug resistance efflux transporter EmrE"/>
    <property type="match status" value="2"/>
</dbReference>
<feature type="transmembrane region" description="Helical" evidence="1">
    <location>
        <begin position="241"/>
        <end position="261"/>
    </location>
</feature>
<dbReference type="Proteomes" id="UP001427805">
    <property type="component" value="Unassembled WGS sequence"/>
</dbReference>
<dbReference type="Gene3D" id="1.10.3730.20">
    <property type="match status" value="1"/>
</dbReference>
<dbReference type="Pfam" id="PF00892">
    <property type="entry name" value="EamA"/>
    <property type="match status" value="1"/>
</dbReference>